<reference evidence="1 2" key="1">
    <citation type="submission" date="2018-09" db="EMBL/GenBank/DDBJ databases">
        <title>A high-quality reference genome of wild soybean provides a powerful tool to mine soybean genomes.</title>
        <authorList>
            <person name="Xie M."/>
            <person name="Chung C.Y.L."/>
            <person name="Li M.-W."/>
            <person name="Wong F.-L."/>
            <person name="Chan T.-F."/>
            <person name="Lam H.-M."/>
        </authorList>
    </citation>
    <scope>NUCLEOTIDE SEQUENCE [LARGE SCALE GENOMIC DNA]</scope>
    <source>
        <strain evidence="2">cv. W05</strain>
        <tissue evidence="1">Hypocotyl of etiolated seedlings</tissue>
    </source>
</reference>
<organism evidence="1 2">
    <name type="scientific">Glycine soja</name>
    <name type="common">Wild soybean</name>
    <dbReference type="NCBI Taxonomy" id="3848"/>
    <lineage>
        <taxon>Eukaryota</taxon>
        <taxon>Viridiplantae</taxon>
        <taxon>Streptophyta</taxon>
        <taxon>Embryophyta</taxon>
        <taxon>Tracheophyta</taxon>
        <taxon>Spermatophyta</taxon>
        <taxon>Magnoliopsida</taxon>
        <taxon>eudicotyledons</taxon>
        <taxon>Gunneridae</taxon>
        <taxon>Pentapetalae</taxon>
        <taxon>rosids</taxon>
        <taxon>fabids</taxon>
        <taxon>Fabales</taxon>
        <taxon>Fabaceae</taxon>
        <taxon>Papilionoideae</taxon>
        <taxon>50 kb inversion clade</taxon>
        <taxon>NPAAA clade</taxon>
        <taxon>indigoferoid/millettioid clade</taxon>
        <taxon>Phaseoleae</taxon>
        <taxon>Glycine</taxon>
        <taxon>Glycine subgen. Soja</taxon>
    </lineage>
</organism>
<dbReference type="EMBL" id="QZWG01001115">
    <property type="protein sequence ID" value="RZB41037.1"/>
    <property type="molecule type" value="Genomic_DNA"/>
</dbReference>
<evidence type="ECO:0000313" key="2">
    <source>
        <dbReference type="Proteomes" id="UP000289340"/>
    </source>
</evidence>
<dbReference type="Proteomes" id="UP000289340">
    <property type="component" value="Unassembled WGS sequence"/>
</dbReference>
<gene>
    <name evidence="1" type="ORF">D0Y65_055529</name>
</gene>
<dbReference type="AlphaFoldDB" id="A0A445EXJ8"/>
<accession>A0A445EXJ8</accession>
<protein>
    <submittedName>
        <fullName evidence="1">Uncharacterized protein</fullName>
    </submittedName>
</protein>
<comment type="caution">
    <text evidence="1">The sequence shown here is derived from an EMBL/GenBank/DDBJ whole genome shotgun (WGS) entry which is preliminary data.</text>
</comment>
<proteinExistence type="predicted"/>
<keyword evidence="2" id="KW-1185">Reference proteome</keyword>
<evidence type="ECO:0000313" key="1">
    <source>
        <dbReference type="EMBL" id="RZB41037.1"/>
    </source>
</evidence>
<sequence>MFIVGRSMSLSSSSNAYNMPWMICSMVELTVQQVEKLREMSPLYEFVKEVLHVSDVYEEERHALAVWHTALFMMSSFALEIASGISKMFAQKKVTLSPGRHKIVILDEADRNLIRLAMPKLMEADVQFESPTCPSNTAVDPELNSEDQVLCSVSIAPLRPTTESQLVLPLSTTELT</sequence>
<name>A0A445EXJ8_GLYSO</name>